<proteinExistence type="inferred from homology"/>
<evidence type="ECO:0000256" key="2">
    <source>
        <dbReference type="ARBA" id="ARBA00022741"/>
    </source>
</evidence>
<dbReference type="RefSeq" id="WP_313794655.1">
    <property type="nucleotide sequence ID" value="NZ_CP102453.1"/>
</dbReference>
<sequence>MNNEILQIISAGINKNPQKVINYSKRLSAYYKDNGNQRFSQKIDKLLDESNLNTVSLDSLKVKPFDKDSHLDIVDVKIPTLFNDNKNLYFSQSVEEEVEDFIQSYRLRNKLMDQNIYFNNNLLLYGPPGSGKTSLATYISNKTNLPLITAKLDSIVSSLLGSTAKNIRKLFEYADSQPCILFLDEFDVLAKNRDDSHELGELKRVVNSLLQNIDSFSNSSILIAATNTPSLLDNAVWRRFDTKIELKLPDRMIRKELVREYLSDFSNNIISNDKQMDILCDIFEGETPANIQNIIVSAIKKCIIHNKNSVLFTDILYECLIHKYGSHLEYSNSVLYLRNYGVTQKDISETLDISVRQVRNVLKEEINNAK</sequence>
<name>A0ABY5P8T8_9LACT</name>
<dbReference type="EMBL" id="CP102453">
    <property type="protein sequence ID" value="UUX35162.1"/>
    <property type="molecule type" value="Genomic_DNA"/>
</dbReference>
<dbReference type="Pfam" id="PF00004">
    <property type="entry name" value="AAA"/>
    <property type="match status" value="1"/>
</dbReference>
<evidence type="ECO:0000313" key="6">
    <source>
        <dbReference type="Proteomes" id="UP001315967"/>
    </source>
</evidence>
<keyword evidence="6" id="KW-1185">Reference proteome</keyword>
<evidence type="ECO:0000259" key="4">
    <source>
        <dbReference type="SMART" id="SM00382"/>
    </source>
</evidence>
<dbReference type="GO" id="GO:0005524">
    <property type="term" value="F:ATP binding"/>
    <property type="evidence" value="ECO:0007669"/>
    <property type="project" value="UniProtKB-KW"/>
</dbReference>
<dbReference type="InterPro" id="IPR003593">
    <property type="entry name" value="AAA+_ATPase"/>
</dbReference>
<organism evidence="5 6">
    <name type="scientific">Fundicoccus culcitae</name>
    <dbReference type="NCBI Taxonomy" id="2969821"/>
    <lineage>
        <taxon>Bacteria</taxon>
        <taxon>Bacillati</taxon>
        <taxon>Bacillota</taxon>
        <taxon>Bacilli</taxon>
        <taxon>Lactobacillales</taxon>
        <taxon>Aerococcaceae</taxon>
        <taxon>Fundicoccus</taxon>
    </lineage>
</organism>
<dbReference type="Proteomes" id="UP001315967">
    <property type="component" value="Chromosome"/>
</dbReference>
<accession>A0ABY5P8T8</accession>
<feature type="domain" description="AAA+ ATPase" evidence="4">
    <location>
        <begin position="118"/>
        <end position="250"/>
    </location>
</feature>
<dbReference type="PANTHER" id="PTHR23073">
    <property type="entry name" value="26S PROTEASOME REGULATORY SUBUNIT"/>
    <property type="match status" value="1"/>
</dbReference>
<keyword evidence="3 5" id="KW-0067">ATP-binding</keyword>
<evidence type="ECO:0000256" key="1">
    <source>
        <dbReference type="ARBA" id="ARBA00006914"/>
    </source>
</evidence>
<dbReference type="SUPFAM" id="SSF52540">
    <property type="entry name" value="P-loop containing nucleoside triphosphate hydrolases"/>
    <property type="match status" value="1"/>
</dbReference>
<comment type="similarity">
    <text evidence="1">Belongs to the AAA ATPase family.</text>
</comment>
<protein>
    <submittedName>
        <fullName evidence="5">ATP-binding protein</fullName>
    </submittedName>
</protein>
<dbReference type="Gene3D" id="3.40.50.300">
    <property type="entry name" value="P-loop containing nucleotide triphosphate hydrolases"/>
    <property type="match status" value="1"/>
</dbReference>
<dbReference type="InterPro" id="IPR027417">
    <property type="entry name" value="P-loop_NTPase"/>
</dbReference>
<dbReference type="SMART" id="SM00382">
    <property type="entry name" value="AAA"/>
    <property type="match status" value="1"/>
</dbReference>
<evidence type="ECO:0000313" key="5">
    <source>
        <dbReference type="EMBL" id="UUX35162.1"/>
    </source>
</evidence>
<dbReference type="CDD" id="cd19481">
    <property type="entry name" value="RecA-like_protease"/>
    <property type="match status" value="1"/>
</dbReference>
<reference evidence="5 6" key="1">
    <citation type="submission" date="2022-08" db="EMBL/GenBank/DDBJ databases">
        <title>Aerococcaceae sp. nov isolated from spoiled eye mask.</title>
        <authorList>
            <person name="Zhou G."/>
            <person name="Xie X.-B."/>
            <person name="Shi Q.-S."/>
            <person name="Wang Y.-S."/>
            <person name="Wen X."/>
            <person name="Peng H."/>
            <person name="Yang X.-J."/>
            <person name="Tao H.-B."/>
            <person name="Huang X.-M."/>
        </authorList>
    </citation>
    <scope>NUCLEOTIDE SEQUENCE [LARGE SCALE GENOMIC DNA]</scope>
    <source>
        <strain evidence="6">DM20194951</strain>
    </source>
</reference>
<dbReference type="InterPro" id="IPR003959">
    <property type="entry name" value="ATPase_AAA_core"/>
</dbReference>
<gene>
    <name evidence="5" type="ORF">NRE15_05840</name>
</gene>
<keyword evidence="2" id="KW-0547">Nucleotide-binding</keyword>
<evidence type="ECO:0000256" key="3">
    <source>
        <dbReference type="ARBA" id="ARBA00022840"/>
    </source>
</evidence>
<dbReference type="InterPro" id="IPR050221">
    <property type="entry name" value="26S_Proteasome_ATPase"/>
</dbReference>